<gene>
    <name evidence="4" type="ORF">FPZ24_10870</name>
</gene>
<evidence type="ECO:0000256" key="2">
    <source>
        <dbReference type="SAM" id="SignalP"/>
    </source>
</evidence>
<evidence type="ECO:0000256" key="1">
    <source>
        <dbReference type="ARBA" id="ARBA00022729"/>
    </source>
</evidence>
<dbReference type="Gene3D" id="3.40.190.10">
    <property type="entry name" value="Periplasmic binding protein-like II"/>
    <property type="match status" value="3"/>
</dbReference>
<evidence type="ECO:0000313" key="4">
    <source>
        <dbReference type="EMBL" id="QDZ07925.1"/>
    </source>
</evidence>
<reference evidence="4 5" key="1">
    <citation type="submission" date="2019-07" db="EMBL/GenBank/DDBJ databases">
        <title>Full genome sequence of Sphingomonas sp. 4R-6-7(HKS19).</title>
        <authorList>
            <person name="Im W.-T."/>
        </authorList>
    </citation>
    <scope>NUCLEOTIDE SEQUENCE [LARGE SCALE GENOMIC DNA]</scope>
    <source>
        <strain evidence="4 5">HKS19</strain>
    </source>
</reference>
<feature type="domain" description="PBP" evidence="3">
    <location>
        <begin position="205"/>
        <end position="465"/>
    </location>
</feature>
<feature type="chain" id="PRO_5022831532" evidence="2">
    <location>
        <begin position="30"/>
        <end position="499"/>
    </location>
</feature>
<organism evidence="4 5">
    <name type="scientific">Sphingomonas panacisoli</name>
    <dbReference type="NCBI Taxonomy" id="1813879"/>
    <lineage>
        <taxon>Bacteria</taxon>
        <taxon>Pseudomonadati</taxon>
        <taxon>Pseudomonadota</taxon>
        <taxon>Alphaproteobacteria</taxon>
        <taxon>Sphingomonadales</taxon>
        <taxon>Sphingomonadaceae</taxon>
        <taxon>Sphingomonas</taxon>
    </lineage>
</organism>
<evidence type="ECO:0000313" key="5">
    <source>
        <dbReference type="Proteomes" id="UP000315673"/>
    </source>
</evidence>
<dbReference type="Pfam" id="PF12849">
    <property type="entry name" value="PBP_like_2"/>
    <property type="match status" value="1"/>
</dbReference>
<proteinExistence type="predicted"/>
<protein>
    <submittedName>
        <fullName evidence="4">Phosphate ABC transporter substrate-binding protein</fullName>
    </submittedName>
</protein>
<dbReference type="Proteomes" id="UP000315673">
    <property type="component" value="Chromosome"/>
</dbReference>
<dbReference type="SUPFAM" id="SSF53850">
    <property type="entry name" value="Periplasmic binding protein-like II"/>
    <property type="match status" value="1"/>
</dbReference>
<dbReference type="KEGG" id="spai:FPZ24_10870"/>
<dbReference type="PANTHER" id="PTHR30570:SF6">
    <property type="entry name" value="PHOSPHATE-BINDING PROTEIN PSTS"/>
    <property type="match status" value="1"/>
</dbReference>
<evidence type="ECO:0000259" key="3">
    <source>
        <dbReference type="Pfam" id="PF12849"/>
    </source>
</evidence>
<accession>A0A5B8LJI7</accession>
<name>A0A5B8LJI7_9SPHN</name>
<dbReference type="AlphaFoldDB" id="A0A5B8LJI7"/>
<dbReference type="EMBL" id="CP042306">
    <property type="protein sequence ID" value="QDZ07925.1"/>
    <property type="molecule type" value="Genomic_DNA"/>
</dbReference>
<keyword evidence="5" id="KW-1185">Reference proteome</keyword>
<dbReference type="InterPro" id="IPR050811">
    <property type="entry name" value="Phosphate_ABC_transporter"/>
</dbReference>
<feature type="signal peptide" evidence="2">
    <location>
        <begin position="1"/>
        <end position="29"/>
    </location>
</feature>
<dbReference type="OrthoDB" id="4008270at2"/>
<dbReference type="PANTHER" id="PTHR30570">
    <property type="entry name" value="PERIPLASMIC PHOSPHATE BINDING COMPONENT OF PHOSPHATE ABC TRANSPORTER"/>
    <property type="match status" value="1"/>
</dbReference>
<dbReference type="InterPro" id="IPR024370">
    <property type="entry name" value="PBP_domain"/>
</dbReference>
<sequence length="499" mass="53222">MTDRMETRMRLTLAALTIAAATFAQPAAAAPLVCAADATVARAPSAVGDGAMKPALDRLLALYRQRHPASGAPTRWEYGSGARAVGALMFDLADIAPVMRPFAPAEIAPYEHQFHGDMIKEPLIVRIGSIGGRPAGIALNRRPGAPLPARITNFIALALSEEGQRVLAGTPGFTPLDPAALADERAKLDEFVPALDPALAAYRPTARLAGPIRSVGSDGMKALMDSWECRFAALQPGIRKGEIWEHLGTLNGFDALLNGQTDIAPMGRELWPDELADWRSVYGPGAPVEIAVARGGFNTPQRTTAQAILVNPANPIRRITMAQLAGIFGADPTITRWGQLGLTGAWTDRPIHVRMPPRVAPNAMSMQMMVLNGGGWNAKATEAPIAATAKAIVDDPAAIGFGGLEEGDPTLVALDVAGTDGRYIPLTADSASTGRYALTRYMYIRLAYGAISPQVAGFLHFILSRDGQERVRYSGYFPLTAAEAKRELAKLDQAVRRPR</sequence>
<keyword evidence="1 2" id="KW-0732">Signal</keyword>